<dbReference type="PANTHER" id="PTHR33452">
    <property type="entry name" value="OXIDOREDUCTASE CATD-RELATED"/>
    <property type="match status" value="1"/>
</dbReference>
<comment type="similarity">
    <text evidence="2">Belongs to the DoxX family.</text>
</comment>
<feature type="compositionally biased region" description="Basic and acidic residues" evidence="7">
    <location>
        <begin position="1"/>
        <end position="25"/>
    </location>
</feature>
<accession>A0A9D2QEY3</accession>
<keyword evidence="6 8" id="KW-0472">Membrane</keyword>
<evidence type="ECO:0000256" key="3">
    <source>
        <dbReference type="ARBA" id="ARBA00022475"/>
    </source>
</evidence>
<feature type="compositionally biased region" description="Low complexity" evidence="7">
    <location>
        <begin position="27"/>
        <end position="53"/>
    </location>
</feature>
<dbReference type="InterPro" id="IPR051907">
    <property type="entry name" value="DoxX-like_oxidoreductase"/>
</dbReference>
<evidence type="ECO:0000256" key="4">
    <source>
        <dbReference type="ARBA" id="ARBA00022692"/>
    </source>
</evidence>
<evidence type="ECO:0000256" key="5">
    <source>
        <dbReference type="ARBA" id="ARBA00022989"/>
    </source>
</evidence>
<dbReference type="EMBL" id="DWVP01000016">
    <property type="protein sequence ID" value="HJC85315.1"/>
    <property type="molecule type" value="Genomic_DNA"/>
</dbReference>
<evidence type="ECO:0000256" key="8">
    <source>
        <dbReference type="SAM" id="Phobius"/>
    </source>
</evidence>
<evidence type="ECO:0000256" key="2">
    <source>
        <dbReference type="ARBA" id="ARBA00006679"/>
    </source>
</evidence>
<reference evidence="9" key="2">
    <citation type="submission" date="2021-04" db="EMBL/GenBank/DDBJ databases">
        <authorList>
            <person name="Gilroy R."/>
        </authorList>
    </citation>
    <scope>NUCLEOTIDE SEQUENCE</scope>
    <source>
        <strain evidence="9">ChiHjej13B12-4958</strain>
    </source>
</reference>
<dbReference type="AlphaFoldDB" id="A0A9D2QEY3"/>
<keyword evidence="5 8" id="KW-1133">Transmembrane helix</keyword>
<feature type="transmembrane region" description="Helical" evidence="8">
    <location>
        <begin position="474"/>
        <end position="495"/>
    </location>
</feature>
<name>A0A9D2QEY3_9CORY</name>
<dbReference type="GO" id="GO:0005886">
    <property type="term" value="C:plasma membrane"/>
    <property type="evidence" value="ECO:0007669"/>
    <property type="project" value="UniProtKB-SubCell"/>
</dbReference>
<feature type="compositionally biased region" description="Low complexity" evidence="7">
    <location>
        <begin position="103"/>
        <end position="137"/>
    </location>
</feature>
<protein>
    <submittedName>
        <fullName evidence="9">DoxX family membrane protein</fullName>
    </submittedName>
</protein>
<feature type="region of interest" description="Disordered" evidence="7">
    <location>
        <begin position="306"/>
        <end position="326"/>
    </location>
</feature>
<feature type="compositionally biased region" description="Basic and acidic residues" evidence="7">
    <location>
        <begin position="158"/>
        <end position="178"/>
    </location>
</feature>
<organism evidence="9 10">
    <name type="scientific">Candidatus Corynebacterium faecigallinarum</name>
    <dbReference type="NCBI Taxonomy" id="2838528"/>
    <lineage>
        <taxon>Bacteria</taxon>
        <taxon>Bacillati</taxon>
        <taxon>Actinomycetota</taxon>
        <taxon>Actinomycetes</taxon>
        <taxon>Mycobacteriales</taxon>
        <taxon>Corynebacteriaceae</taxon>
        <taxon>Corynebacterium</taxon>
    </lineage>
</organism>
<feature type="transmembrane region" description="Helical" evidence="8">
    <location>
        <begin position="431"/>
        <end position="453"/>
    </location>
</feature>
<feature type="compositionally biased region" description="Low complexity" evidence="7">
    <location>
        <begin position="227"/>
        <end position="241"/>
    </location>
</feature>
<feature type="region of interest" description="Disordered" evidence="7">
    <location>
        <begin position="1"/>
        <end position="262"/>
    </location>
</feature>
<feature type="compositionally biased region" description="Acidic residues" evidence="7">
    <location>
        <begin position="138"/>
        <end position="147"/>
    </location>
</feature>
<sequence>MGLFDRKPEKDLDTGADEAAEKGSEKGSGSIGDTGSADDAGAAGTADVPGAPGIDADLFDEIDVPDAPESTDTPDIPGLSDNPEAPHTDLIPDSPQDGGPTEAAPAVDGAPAAPAADTADVSADVPTDAASEAASDSPADEALEDTGDAVGAPAPKQDVYDRAGRARPQRIEPRRPEPEAPASPAEEPVSEAASDDSATTVFAAAPDPAFAAEPTESTGHTGHTGHTDPASGGAADAPASPWDQGTVSRGPVPESSERMTDGDAAVDADQATAVTDPAAETTTFVAGQPGAAGTAGAVAAATQMDGATPEDGVTDEAQAEAAAAADVAEDPRRGTLDFGLLILRLVVGGLLIIRGLQTLFAFGGDPGLSALEQSLAAYSFADILAIVIPVAQVVAGGLLVFGLLTPLGAAIAVVVSGFLTGHALSTFDASYWPYALSPTAQLWALTGVVALVITFTGPGRYSADTSRRWATRPLASAWVFALIGLGGAAGLWLAVGGGNPF</sequence>
<evidence type="ECO:0000256" key="1">
    <source>
        <dbReference type="ARBA" id="ARBA00004651"/>
    </source>
</evidence>
<evidence type="ECO:0000256" key="6">
    <source>
        <dbReference type="ARBA" id="ARBA00023136"/>
    </source>
</evidence>
<evidence type="ECO:0000313" key="10">
    <source>
        <dbReference type="Proteomes" id="UP000823858"/>
    </source>
</evidence>
<feature type="transmembrane region" description="Helical" evidence="8">
    <location>
        <begin position="341"/>
        <end position="363"/>
    </location>
</feature>
<gene>
    <name evidence="9" type="ORF">H9751_07215</name>
</gene>
<comment type="caution">
    <text evidence="9">The sequence shown here is derived from an EMBL/GenBank/DDBJ whole genome shotgun (WGS) entry which is preliminary data.</text>
</comment>
<dbReference type="InterPro" id="IPR032808">
    <property type="entry name" value="DoxX"/>
</dbReference>
<dbReference type="Proteomes" id="UP000823858">
    <property type="component" value="Unassembled WGS sequence"/>
</dbReference>
<feature type="transmembrane region" description="Helical" evidence="8">
    <location>
        <begin position="375"/>
        <end position="391"/>
    </location>
</feature>
<feature type="compositionally biased region" description="Low complexity" evidence="7">
    <location>
        <begin position="180"/>
        <end position="221"/>
    </location>
</feature>
<evidence type="ECO:0000256" key="7">
    <source>
        <dbReference type="SAM" id="MobiDB-lite"/>
    </source>
</evidence>
<evidence type="ECO:0000313" key="9">
    <source>
        <dbReference type="EMBL" id="HJC85315.1"/>
    </source>
</evidence>
<reference evidence="9" key="1">
    <citation type="journal article" date="2021" name="PeerJ">
        <title>Extensive microbial diversity within the chicken gut microbiome revealed by metagenomics and culture.</title>
        <authorList>
            <person name="Gilroy R."/>
            <person name="Ravi A."/>
            <person name="Getino M."/>
            <person name="Pursley I."/>
            <person name="Horton D.L."/>
            <person name="Alikhan N.F."/>
            <person name="Baker D."/>
            <person name="Gharbi K."/>
            <person name="Hall N."/>
            <person name="Watson M."/>
            <person name="Adriaenssens E.M."/>
            <person name="Foster-Nyarko E."/>
            <person name="Jarju S."/>
            <person name="Secka A."/>
            <person name="Antonio M."/>
            <person name="Oren A."/>
            <person name="Chaudhuri R.R."/>
            <person name="La Ragione R."/>
            <person name="Hildebrand F."/>
            <person name="Pallen M.J."/>
        </authorList>
    </citation>
    <scope>NUCLEOTIDE SEQUENCE</scope>
    <source>
        <strain evidence="9">ChiHjej13B12-4958</strain>
    </source>
</reference>
<feature type="transmembrane region" description="Helical" evidence="8">
    <location>
        <begin position="398"/>
        <end position="419"/>
    </location>
</feature>
<proteinExistence type="inferred from homology"/>
<dbReference type="PANTHER" id="PTHR33452:SF1">
    <property type="entry name" value="INNER MEMBRANE PROTEIN YPHA-RELATED"/>
    <property type="match status" value="1"/>
</dbReference>
<keyword evidence="3" id="KW-1003">Cell membrane</keyword>
<keyword evidence="4 8" id="KW-0812">Transmembrane</keyword>
<dbReference type="Pfam" id="PF07681">
    <property type="entry name" value="DoxX"/>
    <property type="match status" value="1"/>
</dbReference>
<feature type="compositionally biased region" description="Acidic residues" evidence="7">
    <location>
        <begin position="57"/>
        <end position="66"/>
    </location>
</feature>
<comment type="subcellular location">
    <subcellularLocation>
        <location evidence="1">Cell membrane</location>
        <topology evidence="1">Multi-pass membrane protein</topology>
    </subcellularLocation>
</comment>